<accession>A0A7J6WB47</accession>
<protein>
    <submittedName>
        <fullName evidence="1">Uncharacterized protein</fullName>
    </submittedName>
</protein>
<sequence length="146" mass="17078">MSTMYMVYKGLKGLKGGSVHHVGGVFSLLTDIKIPNFKKKRLKYLICVGFRAWKLKPTNDDQQNLILLYEVDTVVDWFRVWPAKSGNDLMVHVWSFLPSAVTWVVWKHKNNQVFDDVGVQIEKMEREIKVLTYMVLVRHKAREKKV</sequence>
<dbReference type="AlphaFoldDB" id="A0A7J6WB47"/>
<keyword evidence="2" id="KW-1185">Reference proteome</keyword>
<gene>
    <name evidence="1" type="ORF">FRX31_015891</name>
</gene>
<organism evidence="1 2">
    <name type="scientific">Thalictrum thalictroides</name>
    <name type="common">Rue-anemone</name>
    <name type="synonym">Anemone thalictroides</name>
    <dbReference type="NCBI Taxonomy" id="46969"/>
    <lineage>
        <taxon>Eukaryota</taxon>
        <taxon>Viridiplantae</taxon>
        <taxon>Streptophyta</taxon>
        <taxon>Embryophyta</taxon>
        <taxon>Tracheophyta</taxon>
        <taxon>Spermatophyta</taxon>
        <taxon>Magnoliopsida</taxon>
        <taxon>Ranunculales</taxon>
        <taxon>Ranunculaceae</taxon>
        <taxon>Thalictroideae</taxon>
        <taxon>Thalictrum</taxon>
    </lineage>
</organism>
<dbReference type="Proteomes" id="UP000554482">
    <property type="component" value="Unassembled WGS sequence"/>
</dbReference>
<proteinExistence type="predicted"/>
<reference evidence="1 2" key="1">
    <citation type="submission" date="2020-06" db="EMBL/GenBank/DDBJ databases">
        <title>Transcriptomic and genomic resources for Thalictrum thalictroides and T. hernandezii: Facilitating candidate gene discovery in an emerging model plant lineage.</title>
        <authorList>
            <person name="Arias T."/>
            <person name="Riano-Pachon D.M."/>
            <person name="Di Stilio V.S."/>
        </authorList>
    </citation>
    <scope>NUCLEOTIDE SEQUENCE [LARGE SCALE GENOMIC DNA]</scope>
    <source>
        <strain evidence="2">cv. WT478/WT964</strain>
        <tissue evidence="1">Leaves</tissue>
    </source>
</reference>
<name>A0A7J6WB47_THATH</name>
<evidence type="ECO:0000313" key="1">
    <source>
        <dbReference type="EMBL" id="KAF5194521.1"/>
    </source>
</evidence>
<comment type="caution">
    <text evidence="1">The sequence shown here is derived from an EMBL/GenBank/DDBJ whole genome shotgun (WGS) entry which is preliminary data.</text>
</comment>
<evidence type="ECO:0000313" key="2">
    <source>
        <dbReference type="Proteomes" id="UP000554482"/>
    </source>
</evidence>
<dbReference type="EMBL" id="JABWDY010018594">
    <property type="protein sequence ID" value="KAF5194521.1"/>
    <property type="molecule type" value="Genomic_DNA"/>
</dbReference>